<sequence>MTPRYRVFLGAPPARDHEPRRWVTFSSSLGPASSTNKLGEESTDSSAPQTNALTALTNGSPSAEGSAALSSNPSVSFSNRSLSSSACYPSYVETSRASNNSPVLDDSRVPYQEPSSHPTFSDTGVSFEAHSPSVVRTDLPSAESDADRQTSLNRSSATGLLSANSMGRAPSSMGLAPSATPIYLPATLEAASRRISLIYKNTIFHEDDDESESGGASQGHQSGAQGERSAALSAQGSGENSTYISWPPSYAQSGGLSRCASRSHVPASVGQTMRTETLTMQTETQETQSSAAYSDSSCIANFPAFRFSLHALASLSELQAAARPVAGPVNFFGGGAQEHKAAVPQRKVTLLLAVLEIDGPDTIRVKRGADAGREVSVLRMVLGDEAGRVCKLAAWREVADTWAAAKVRRGDVVLLENVNAASEPGTSPSLSASPFLHSNLEICYRSMPTDRADYRLRPDLRLGGIDPAVRRVEAVVRWFERMAGLPVGGR</sequence>
<accession>A0A550BZG7</accession>
<evidence type="ECO:0000313" key="4">
    <source>
        <dbReference type="Proteomes" id="UP000320762"/>
    </source>
</evidence>
<dbReference type="Proteomes" id="UP000320762">
    <property type="component" value="Unassembled WGS sequence"/>
</dbReference>
<keyword evidence="4" id="KW-1185">Reference proteome</keyword>
<protein>
    <recommendedName>
        <fullName evidence="2">Shieldin complex subunit 2 first OB fold domain-containing protein</fullName>
    </recommendedName>
</protein>
<feature type="compositionally biased region" description="Low complexity" evidence="1">
    <location>
        <begin position="213"/>
        <end position="227"/>
    </location>
</feature>
<proteinExistence type="predicted"/>
<evidence type="ECO:0000256" key="1">
    <source>
        <dbReference type="SAM" id="MobiDB-lite"/>
    </source>
</evidence>
<reference evidence="3 4" key="1">
    <citation type="journal article" date="2019" name="New Phytol.">
        <title>Comparative genomics reveals unique wood-decay strategies and fruiting body development in the Schizophyllaceae.</title>
        <authorList>
            <person name="Almasi E."/>
            <person name="Sahu N."/>
            <person name="Krizsan K."/>
            <person name="Balint B."/>
            <person name="Kovacs G.M."/>
            <person name="Kiss B."/>
            <person name="Cseklye J."/>
            <person name="Drula E."/>
            <person name="Henrissat B."/>
            <person name="Nagy I."/>
            <person name="Chovatia M."/>
            <person name="Adam C."/>
            <person name="LaButti K."/>
            <person name="Lipzen A."/>
            <person name="Riley R."/>
            <person name="Grigoriev I.V."/>
            <person name="Nagy L.G."/>
        </authorList>
    </citation>
    <scope>NUCLEOTIDE SEQUENCE [LARGE SCALE GENOMIC DNA]</scope>
    <source>
        <strain evidence="3 4">NL-1724</strain>
    </source>
</reference>
<dbReference type="SUPFAM" id="SSF50249">
    <property type="entry name" value="Nucleic acid-binding proteins"/>
    <property type="match status" value="1"/>
</dbReference>
<feature type="compositionally biased region" description="Polar residues" evidence="1">
    <location>
        <begin position="24"/>
        <end position="37"/>
    </location>
</feature>
<feature type="domain" description="Shieldin complex subunit 2 first OB fold" evidence="2">
    <location>
        <begin position="345"/>
        <end position="422"/>
    </location>
</feature>
<feature type="region of interest" description="Disordered" evidence="1">
    <location>
        <begin position="94"/>
        <end position="172"/>
    </location>
</feature>
<feature type="compositionally biased region" description="Polar residues" evidence="1">
    <location>
        <begin position="149"/>
        <end position="165"/>
    </location>
</feature>
<name>A0A550BZG7_9AGAR</name>
<evidence type="ECO:0000259" key="2">
    <source>
        <dbReference type="Pfam" id="PF21669"/>
    </source>
</evidence>
<dbReference type="STRING" id="97359.A0A550BZG7"/>
<dbReference type="Gene3D" id="2.40.50.140">
    <property type="entry name" value="Nucleic acid-binding proteins"/>
    <property type="match status" value="1"/>
</dbReference>
<feature type="compositionally biased region" description="Polar residues" evidence="1">
    <location>
        <begin position="44"/>
        <end position="63"/>
    </location>
</feature>
<gene>
    <name evidence="3" type="ORF">BD626DRAFT_205100</name>
</gene>
<comment type="caution">
    <text evidence="3">The sequence shown here is derived from an EMBL/GenBank/DDBJ whole genome shotgun (WGS) entry which is preliminary data.</text>
</comment>
<dbReference type="InterPro" id="IPR049507">
    <property type="entry name" value="SHLD2_OB1"/>
</dbReference>
<organism evidence="3 4">
    <name type="scientific">Schizophyllum amplum</name>
    <dbReference type="NCBI Taxonomy" id="97359"/>
    <lineage>
        <taxon>Eukaryota</taxon>
        <taxon>Fungi</taxon>
        <taxon>Dikarya</taxon>
        <taxon>Basidiomycota</taxon>
        <taxon>Agaricomycotina</taxon>
        <taxon>Agaricomycetes</taxon>
        <taxon>Agaricomycetidae</taxon>
        <taxon>Agaricales</taxon>
        <taxon>Schizophyllaceae</taxon>
        <taxon>Schizophyllum</taxon>
    </lineage>
</organism>
<dbReference type="OrthoDB" id="2570580at2759"/>
<dbReference type="AlphaFoldDB" id="A0A550BZG7"/>
<dbReference type="Pfam" id="PF21669">
    <property type="entry name" value="SHLD2_OB1"/>
    <property type="match status" value="1"/>
</dbReference>
<feature type="compositionally biased region" description="Polar residues" evidence="1">
    <location>
        <begin position="113"/>
        <end position="124"/>
    </location>
</feature>
<feature type="compositionally biased region" description="Polar residues" evidence="1">
    <location>
        <begin position="232"/>
        <end position="245"/>
    </location>
</feature>
<feature type="region of interest" description="Disordered" evidence="1">
    <location>
        <begin position="207"/>
        <end position="245"/>
    </location>
</feature>
<feature type="region of interest" description="Disordered" evidence="1">
    <location>
        <begin position="1"/>
        <end position="77"/>
    </location>
</feature>
<feature type="compositionally biased region" description="Low complexity" evidence="1">
    <location>
        <begin position="66"/>
        <end position="77"/>
    </location>
</feature>
<evidence type="ECO:0000313" key="3">
    <source>
        <dbReference type="EMBL" id="TRM57924.1"/>
    </source>
</evidence>
<dbReference type="EMBL" id="VDMD01000041">
    <property type="protein sequence ID" value="TRM57924.1"/>
    <property type="molecule type" value="Genomic_DNA"/>
</dbReference>
<dbReference type="InterPro" id="IPR012340">
    <property type="entry name" value="NA-bd_OB-fold"/>
</dbReference>